<dbReference type="AlphaFoldDB" id="A0A8B6F1U4"/>
<dbReference type="InterPro" id="IPR012334">
    <property type="entry name" value="Pectin_lyas_fold"/>
</dbReference>
<feature type="domain" description="Right handed beta helix" evidence="1">
    <location>
        <begin position="181"/>
        <end position="271"/>
    </location>
</feature>
<keyword evidence="3" id="KW-1185">Reference proteome</keyword>
<dbReference type="EMBL" id="UYJE01005981">
    <property type="protein sequence ID" value="VDI42105.1"/>
    <property type="molecule type" value="Genomic_DNA"/>
</dbReference>
<evidence type="ECO:0000313" key="2">
    <source>
        <dbReference type="EMBL" id="VDI42105.1"/>
    </source>
</evidence>
<dbReference type="PANTHER" id="PTHR36453">
    <property type="entry name" value="SECRETED PROTEIN-RELATED"/>
    <property type="match status" value="1"/>
</dbReference>
<dbReference type="InterPro" id="IPR039448">
    <property type="entry name" value="Beta_helix"/>
</dbReference>
<comment type="caution">
    <text evidence="2">The sequence shown here is derived from an EMBL/GenBank/DDBJ whole genome shotgun (WGS) entry which is preliminary data.</text>
</comment>
<name>A0A8B6F1U4_MYTGA</name>
<gene>
    <name evidence="2" type="ORF">MGAL_10B080303</name>
</gene>
<dbReference type="InterPro" id="IPR006626">
    <property type="entry name" value="PbH1"/>
</dbReference>
<dbReference type="Pfam" id="PF13229">
    <property type="entry name" value="Beta_helix"/>
    <property type="match status" value="2"/>
</dbReference>
<dbReference type="OrthoDB" id="6080154at2759"/>
<organism evidence="2 3">
    <name type="scientific">Mytilus galloprovincialis</name>
    <name type="common">Mediterranean mussel</name>
    <dbReference type="NCBI Taxonomy" id="29158"/>
    <lineage>
        <taxon>Eukaryota</taxon>
        <taxon>Metazoa</taxon>
        <taxon>Spiralia</taxon>
        <taxon>Lophotrochozoa</taxon>
        <taxon>Mollusca</taxon>
        <taxon>Bivalvia</taxon>
        <taxon>Autobranchia</taxon>
        <taxon>Pteriomorphia</taxon>
        <taxon>Mytilida</taxon>
        <taxon>Mytiloidea</taxon>
        <taxon>Mytilidae</taxon>
        <taxon>Mytilinae</taxon>
        <taxon>Mytilus</taxon>
    </lineage>
</organism>
<accession>A0A8B6F1U4</accession>
<evidence type="ECO:0000313" key="3">
    <source>
        <dbReference type="Proteomes" id="UP000596742"/>
    </source>
</evidence>
<dbReference type="SUPFAM" id="SSF51126">
    <property type="entry name" value="Pectin lyase-like"/>
    <property type="match status" value="1"/>
</dbReference>
<proteinExistence type="predicted"/>
<dbReference type="Gene3D" id="2.160.20.10">
    <property type="entry name" value="Single-stranded right-handed beta-helix, Pectin lyase-like"/>
    <property type="match status" value="1"/>
</dbReference>
<reference evidence="2" key="1">
    <citation type="submission" date="2018-11" db="EMBL/GenBank/DDBJ databases">
        <authorList>
            <person name="Alioto T."/>
            <person name="Alioto T."/>
        </authorList>
    </citation>
    <scope>NUCLEOTIDE SEQUENCE</scope>
</reference>
<protein>
    <recommendedName>
        <fullName evidence="1">Right handed beta helix domain-containing protein</fullName>
    </recommendedName>
</protein>
<feature type="domain" description="Right handed beta helix" evidence="1">
    <location>
        <begin position="277"/>
        <end position="421"/>
    </location>
</feature>
<dbReference type="PANTHER" id="PTHR36453:SF1">
    <property type="entry name" value="RIGHT HANDED BETA HELIX DOMAIN-CONTAINING PROTEIN"/>
    <property type="match status" value="1"/>
</dbReference>
<dbReference type="InterPro" id="IPR011050">
    <property type="entry name" value="Pectin_lyase_fold/virulence"/>
</dbReference>
<dbReference type="SMART" id="SM00710">
    <property type="entry name" value="PbH1"/>
    <property type="match status" value="7"/>
</dbReference>
<dbReference type="Proteomes" id="UP000596742">
    <property type="component" value="Unassembled WGS sequence"/>
</dbReference>
<sequence length="570" mass="64830">VLQTKLSDTGITDIGQIVPYGKYILRQAPLEIFENGFPLTLSRWPNYGFINITNVPSGQRYSTVFQYDSDRPKKWANQSDIWVYGYWYQSWADKAVPIKTLDAQHKTISLAQPTHFGLRAGQTHPGGGYFRFINILDEIDEPGEYYIDRTTGMLYLWPAFSKGLYSSNDVIYGSMINTCIQLTRYTSNVVFENFILEACRHFGIQAQDSSNITIQSMEIRNTGSYNVYCRKDCRNFVISKSYLHDGDGGVTLQGGDRPNLTSSNNFIIDSEISFFSRVTSSDANAITLDGVGGHIEHNVIYRGQYTAIRWTGNDHSIQYNNVFENCMNSSDCGAIHSGKDWAARGTVIRYNHIHHNLQYYYGADVRGVMLDDQYSSVLVEKNVFYNNAGHLNIGGGRDNIVRDNIFFNSTKFSIQVDGRGSSHRNDKSLMNILNKLPYKDKLWMSKYPKLVNILNEHPEEPRGNQIYKNIFYNSGKQYTVKWDPHKPAWFDVHSNIISNSTNDFNFPKLPYADFRTRCALTTFVKSNHLTTPILPDQTGPRYHVGPPFVTPRPSWLLGGSHGNQPSPQGC</sequence>
<feature type="non-terminal residue" evidence="2">
    <location>
        <position position="570"/>
    </location>
</feature>
<evidence type="ECO:0000259" key="1">
    <source>
        <dbReference type="Pfam" id="PF13229"/>
    </source>
</evidence>